<dbReference type="AlphaFoldDB" id="A0A0F3RQR8"/>
<dbReference type="STRING" id="216463.VC81_07535"/>
<gene>
    <name evidence="2" type="ORF">VC81_07535</name>
</gene>
<dbReference type="EMBL" id="JZCR01000019">
    <property type="protein sequence ID" value="KJW12358.1"/>
    <property type="molecule type" value="Genomic_DNA"/>
</dbReference>
<dbReference type="PATRIC" id="fig|216463.3.peg.617"/>
<comment type="caution">
    <text evidence="2">The sequence shown here is derived from an EMBL/GenBank/DDBJ whole genome shotgun (WGS) entry which is preliminary data.</text>
</comment>
<keyword evidence="1" id="KW-1133">Transmembrane helix</keyword>
<accession>A0A0F3RQR8</accession>
<keyword evidence="1" id="KW-0812">Transmembrane</keyword>
<keyword evidence="1" id="KW-0472">Membrane</keyword>
<proteinExistence type="predicted"/>
<feature type="transmembrane region" description="Helical" evidence="1">
    <location>
        <begin position="132"/>
        <end position="151"/>
    </location>
</feature>
<feature type="transmembrane region" description="Helical" evidence="1">
    <location>
        <begin position="99"/>
        <end position="120"/>
    </location>
</feature>
<feature type="transmembrane region" description="Helical" evidence="1">
    <location>
        <begin position="30"/>
        <end position="50"/>
    </location>
</feature>
<evidence type="ECO:0000256" key="1">
    <source>
        <dbReference type="SAM" id="Phobius"/>
    </source>
</evidence>
<reference evidence="2 3" key="1">
    <citation type="submission" date="2015-03" db="EMBL/GenBank/DDBJ databases">
        <authorList>
            <person name="Zheng J."/>
            <person name="Ganezle M."/>
        </authorList>
    </citation>
    <scope>NUCLEOTIDE SEQUENCE [LARGE SCALE GENOMIC DNA]</scope>
    <source>
        <strain evidence="2 3">LP38</strain>
    </source>
</reference>
<dbReference type="Proteomes" id="UP000033491">
    <property type="component" value="Unassembled WGS sequence"/>
</dbReference>
<sequence length="158" mass="17364">MTWLFSIGLILFLALLLVRRLVNRRRTNGSIALELLLTAALSTDVALLLWRGLQPTTVGFTLLLWAAMFMSGVLGIRTMGRRLVQLRQLVADPHDLHRFTQALAYHAATLWQLALVIGLATSAVSRHLPAPAVLWGLSLVITVAILLENAVRLANLPS</sequence>
<dbReference type="RefSeq" id="WP_045807457.1">
    <property type="nucleotide sequence ID" value="NZ_JZCR01000019.1"/>
</dbReference>
<name>A0A0F3RQR8_9LACO</name>
<feature type="transmembrane region" description="Helical" evidence="1">
    <location>
        <begin position="62"/>
        <end position="79"/>
    </location>
</feature>
<protein>
    <submittedName>
        <fullName evidence="2">Uncharacterized protein</fullName>
    </submittedName>
</protein>
<organism evidence="2 3">
    <name type="scientific">Levilactobacillus spicheri</name>
    <dbReference type="NCBI Taxonomy" id="216463"/>
    <lineage>
        <taxon>Bacteria</taxon>
        <taxon>Bacillati</taxon>
        <taxon>Bacillota</taxon>
        <taxon>Bacilli</taxon>
        <taxon>Lactobacillales</taxon>
        <taxon>Lactobacillaceae</taxon>
        <taxon>Levilactobacillus</taxon>
    </lineage>
</organism>
<evidence type="ECO:0000313" key="3">
    <source>
        <dbReference type="Proteomes" id="UP000033491"/>
    </source>
</evidence>
<evidence type="ECO:0000313" key="2">
    <source>
        <dbReference type="EMBL" id="KJW12358.1"/>
    </source>
</evidence>